<dbReference type="PANTHER" id="PTHR30213:SF0">
    <property type="entry name" value="UPF0761 MEMBRANE PROTEIN YIHY"/>
    <property type="match status" value="1"/>
</dbReference>
<keyword evidence="8" id="KW-1185">Reference proteome</keyword>
<feature type="transmembrane region" description="Helical" evidence="6">
    <location>
        <begin position="133"/>
        <end position="154"/>
    </location>
</feature>
<dbReference type="Pfam" id="PF03631">
    <property type="entry name" value="Virul_fac_BrkB"/>
    <property type="match status" value="1"/>
</dbReference>
<feature type="transmembrane region" description="Helical" evidence="6">
    <location>
        <begin position="160"/>
        <end position="179"/>
    </location>
</feature>
<feature type="transmembrane region" description="Helical" evidence="6">
    <location>
        <begin position="95"/>
        <end position="112"/>
    </location>
</feature>
<evidence type="ECO:0000313" key="8">
    <source>
        <dbReference type="Proteomes" id="UP000289132"/>
    </source>
</evidence>
<dbReference type="PIRSF" id="PIRSF035875">
    <property type="entry name" value="RNase_BN"/>
    <property type="match status" value="1"/>
</dbReference>
<feature type="transmembrane region" description="Helical" evidence="6">
    <location>
        <begin position="227"/>
        <end position="247"/>
    </location>
</feature>
<evidence type="ECO:0000256" key="5">
    <source>
        <dbReference type="ARBA" id="ARBA00023136"/>
    </source>
</evidence>
<gene>
    <name evidence="7" type="ORF">CRU87_00275</name>
</gene>
<keyword evidence="5 6" id="KW-0472">Membrane</keyword>
<comment type="subcellular location">
    <subcellularLocation>
        <location evidence="1">Cell membrane</location>
        <topology evidence="1">Multi-pass membrane protein</topology>
    </subcellularLocation>
</comment>
<feature type="transmembrane region" description="Helical" evidence="6">
    <location>
        <begin position="191"/>
        <end position="215"/>
    </location>
</feature>
<dbReference type="PANTHER" id="PTHR30213">
    <property type="entry name" value="INNER MEMBRANE PROTEIN YHJD"/>
    <property type="match status" value="1"/>
</dbReference>
<keyword evidence="4 6" id="KW-1133">Transmembrane helix</keyword>
<keyword evidence="2" id="KW-1003">Cell membrane</keyword>
<evidence type="ECO:0000313" key="7">
    <source>
        <dbReference type="EMBL" id="RXJ92959.1"/>
    </source>
</evidence>
<keyword evidence="3 6" id="KW-0812">Transmembrane</keyword>
<dbReference type="NCBIfam" id="TIGR00765">
    <property type="entry name" value="yihY_not_rbn"/>
    <property type="match status" value="1"/>
</dbReference>
<dbReference type="EMBL" id="PDKD01000001">
    <property type="protein sequence ID" value="RXJ92959.1"/>
    <property type="molecule type" value="Genomic_DNA"/>
</dbReference>
<reference evidence="7 8" key="1">
    <citation type="submission" date="2017-10" db="EMBL/GenBank/DDBJ databases">
        <title>Genomics of the genus Arcobacter.</title>
        <authorList>
            <person name="Perez-Cataluna A."/>
            <person name="Figueras M.J."/>
        </authorList>
    </citation>
    <scope>NUCLEOTIDE SEQUENCE [LARGE SCALE GENOMIC DNA]</scope>
    <source>
        <strain evidence="7 8">LMG 25534</strain>
    </source>
</reference>
<organism evidence="7 8">
    <name type="scientific">Aliarcobacter trophiarum LMG 25534</name>
    <dbReference type="NCBI Taxonomy" id="1032241"/>
    <lineage>
        <taxon>Bacteria</taxon>
        <taxon>Pseudomonadati</taxon>
        <taxon>Campylobacterota</taxon>
        <taxon>Epsilonproteobacteria</taxon>
        <taxon>Campylobacterales</taxon>
        <taxon>Arcobacteraceae</taxon>
        <taxon>Aliarcobacter</taxon>
    </lineage>
</organism>
<sequence>MALINSEKTLLKKSIELVNSFFNDDTSYFAASLSFFTIFSILPIIALGIAIISNIPEFDTYLDTFTSFLLNFLNPTHSNDIVNTLKNYISNSDKLGFIGIFYMLFVYIMFFKDYDYIVNKIHQTNRRAIYKSFFIYTIFFIVFPAIFIVLNLILNFYDGNIFKELLFFIFTWLIFFALFKVSVNKKISTKAAIISSFLTLLILSITKNLFVYYVVYNKTYSTIYGSLSTLLFSFLWIYISWIIYLYGFKLCHKLNLRYSNHIV</sequence>
<evidence type="ECO:0000256" key="4">
    <source>
        <dbReference type="ARBA" id="ARBA00022989"/>
    </source>
</evidence>
<evidence type="ECO:0000256" key="6">
    <source>
        <dbReference type="SAM" id="Phobius"/>
    </source>
</evidence>
<accession>A0ABY0F1Q7</accession>
<feature type="transmembrane region" description="Helical" evidence="6">
    <location>
        <begin position="28"/>
        <end position="52"/>
    </location>
</feature>
<evidence type="ECO:0000256" key="3">
    <source>
        <dbReference type="ARBA" id="ARBA00022692"/>
    </source>
</evidence>
<comment type="caution">
    <text evidence="7">The sequence shown here is derived from an EMBL/GenBank/DDBJ whole genome shotgun (WGS) entry which is preliminary data.</text>
</comment>
<evidence type="ECO:0000256" key="1">
    <source>
        <dbReference type="ARBA" id="ARBA00004651"/>
    </source>
</evidence>
<name>A0ABY0F1Q7_9BACT</name>
<dbReference type="Proteomes" id="UP000289132">
    <property type="component" value="Unassembled WGS sequence"/>
</dbReference>
<proteinExistence type="predicted"/>
<dbReference type="InterPro" id="IPR017039">
    <property type="entry name" value="Virul_fac_BrkB"/>
</dbReference>
<protein>
    <submittedName>
        <fullName evidence="7">Trehalose-6-phosphate synthase</fullName>
    </submittedName>
</protein>
<evidence type="ECO:0000256" key="2">
    <source>
        <dbReference type="ARBA" id="ARBA00022475"/>
    </source>
</evidence>